<organism evidence="2 3">
    <name type="scientific">Oleoguttula mirabilis</name>
    <dbReference type="NCBI Taxonomy" id="1507867"/>
    <lineage>
        <taxon>Eukaryota</taxon>
        <taxon>Fungi</taxon>
        <taxon>Dikarya</taxon>
        <taxon>Ascomycota</taxon>
        <taxon>Pezizomycotina</taxon>
        <taxon>Dothideomycetes</taxon>
        <taxon>Dothideomycetidae</taxon>
        <taxon>Mycosphaerellales</taxon>
        <taxon>Teratosphaeriaceae</taxon>
        <taxon>Oleoguttula</taxon>
    </lineage>
</organism>
<comment type="caution">
    <text evidence="2">The sequence shown here is derived from an EMBL/GenBank/DDBJ whole genome shotgun (WGS) entry which is preliminary data.</text>
</comment>
<dbReference type="InterPro" id="IPR024311">
    <property type="entry name" value="Lipocalin-like"/>
</dbReference>
<sequence length="174" mass="19491">MPENIWPQHAPKLAGGWKCISFEVFNGTGPHKTLVAKPHGDNPMGRVLISKNGWLSALMANPERMEQPLPSGKAWQEAPDAEVARVARGTSMYCGYLELFQNDDELVDGGEGGLWWQTKVEISSDPNRMGGLEVRKVEYLEEGGKAYMILQPKNDMVMEDGTRTRGVLKWEKFE</sequence>
<reference evidence="2 3" key="1">
    <citation type="submission" date="2021-11" db="EMBL/GenBank/DDBJ databases">
        <title>Black yeast isolated from Biological Soil Crust.</title>
        <authorList>
            <person name="Kurbessoian T."/>
        </authorList>
    </citation>
    <scope>NUCLEOTIDE SEQUENCE [LARGE SCALE GENOMIC DNA]</scope>
    <source>
        <strain evidence="2 3">CCFEE 5522</strain>
    </source>
</reference>
<name>A0AAV9JLL0_9PEZI</name>
<accession>A0AAV9JLL0</accession>
<dbReference type="AlphaFoldDB" id="A0AAV9JLL0"/>
<keyword evidence="3" id="KW-1185">Reference proteome</keyword>
<dbReference type="Proteomes" id="UP001324427">
    <property type="component" value="Unassembled WGS sequence"/>
</dbReference>
<evidence type="ECO:0000313" key="3">
    <source>
        <dbReference type="Proteomes" id="UP001324427"/>
    </source>
</evidence>
<evidence type="ECO:0000313" key="2">
    <source>
        <dbReference type="EMBL" id="KAK4546164.1"/>
    </source>
</evidence>
<feature type="domain" description="Lipocalin-like" evidence="1">
    <location>
        <begin position="15"/>
        <end position="172"/>
    </location>
</feature>
<evidence type="ECO:0000259" key="1">
    <source>
        <dbReference type="Pfam" id="PF13924"/>
    </source>
</evidence>
<dbReference type="Pfam" id="PF13924">
    <property type="entry name" value="Lipocalin_5"/>
    <property type="match status" value="1"/>
</dbReference>
<protein>
    <recommendedName>
        <fullName evidence="1">Lipocalin-like domain-containing protein</fullName>
    </recommendedName>
</protein>
<dbReference type="EMBL" id="JAVFHQ010000016">
    <property type="protein sequence ID" value="KAK4546164.1"/>
    <property type="molecule type" value="Genomic_DNA"/>
</dbReference>
<proteinExistence type="predicted"/>
<gene>
    <name evidence="2" type="ORF">LTR36_002301</name>
</gene>